<dbReference type="Gene3D" id="1.20.58.1690">
    <property type="match status" value="1"/>
</dbReference>
<dbReference type="InterPro" id="IPR025582">
    <property type="entry name" value="YARHG_dom"/>
</dbReference>
<gene>
    <name evidence="6" type="primary">stkP_1</name>
    <name evidence="6" type="ORF">ACLFYP115_01756</name>
</gene>
<dbReference type="Pfam" id="PF00069">
    <property type="entry name" value="Pkinase"/>
    <property type="match status" value="1"/>
</dbReference>
<feature type="binding site" evidence="5">
    <location>
        <position position="80"/>
    </location>
    <ligand>
        <name>ATP</name>
        <dbReference type="ChEBI" id="CHEBI:30616"/>
    </ligand>
</feature>
<dbReference type="RefSeq" id="WP_006565439.1">
    <property type="nucleotide sequence ID" value="NZ_BAABZP010000001.1"/>
</dbReference>
<dbReference type="GO" id="GO:0005524">
    <property type="term" value="F:ATP binding"/>
    <property type="evidence" value="ECO:0007669"/>
    <property type="project" value="UniProtKB-UniRule"/>
</dbReference>
<sequence length="840" mass="94205">MHHVEDLYLCEYCFAKLSGGEDVCPVCGFQKDTYEPEAGVLPAGEILAGKYLIGKMLGRGGFGVTYLGFDIPGKKKVAIKEYLPDGLAARQPGQTMISVYTGEKENLFKKGAERFFEEAKMVSRFNGNPNIVSVYEFFYENQTAYFVMEYLDGMDLKKYTAKNGGKLEVDEAVRIIEPIMDALTVVHSAGVLHRDISPDNIFLTNDNEVKLIDFGAARQVIGEQSKSLSIVLKQGFAPIEQYQTHGHFGPWSDIYALCAAFYFMITGKVPEAAMDRMELDQLMPPSAMGIEIPISLEQILMRGLSYKAADRPQSVIELKAGFMEALPKQEEEPGETPVYINPYSVQESSKEEPFTEEKTQESKGFLFDKNEDYYQREFSKIREGKRAGFHVPAFFLTFFWMFYRKMFLGGGIVLGFLIVFQVIAAGAAGTFAGSDASMIFMVLCCAAGLGAGILCGLMGNSFYYKYYEKVNLQAKIQGEQIYRKKSGVLTGAPMAGVMVGAFIVNGLFAVISSQVLGNLTNSYPSSSRAGTGNTGSSVSTTSQGDLHKAVVQDIRNQYYNDEEKGATVGQVFDLYFDNGRWDAVGTDSSSYHVTFQGQAYYANRLRSFQFEFAMEGQEMTCKKILIGGTEIASDKWSSLLKVIEMYYKGMSAKSVDAALNLMFVNQRVYTTLPEAQYLLRKSGLTYQMKTNRSGERKELSVAGGKASLRFYKTVRTMDTVPYGSYLLIVKDQKADATAFLTYCMGWSTSSATQFYSGTDRYRLSESGLKNKSETELMIMRNEIFARHYRKFEDPLLQAVFLTKNWYRAVYSDSQFKENWNDAEEYNLKLIVKVEEDLGYR</sequence>
<dbReference type="PANTHER" id="PTHR43289">
    <property type="entry name" value="MITOGEN-ACTIVATED PROTEIN KINASE KINASE KINASE 20-RELATED"/>
    <property type="match status" value="1"/>
</dbReference>
<keyword evidence="2 5" id="KW-0547">Nucleotide-binding</keyword>
<dbReference type="EC" id="2.7.11.1" evidence="6"/>
<evidence type="ECO:0000313" key="6">
    <source>
        <dbReference type="EMBL" id="VYT12797.1"/>
    </source>
</evidence>
<dbReference type="PANTHER" id="PTHR43289:SF34">
    <property type="entry name" value="SERINE_THREONINE-PROTEIN KINASE YBDM-RELATED"/>
    <property type="match status" value="1"/>
</dbReference>
<evidence type="ECO:0000256" key="3">
    <source>
        <dbReference type="ARBA" id="ARBA00022777"/>
    </source>
</evidence>
<dbReference type="SUPFAM" id="SSF56112">
    <property type="entry name" value="Protein kinase-like (PK-like)"/>
    <property type="match status" value="1"/>
</dbReference>
<evidence type="ECO:0000256" key="4">
    <source>
        <dbReference type="ARBA" id="ARBA00022840"/>
    </source>
</evidence>
<accession>A0A6N2U5E3</accession>
<dbReference type="SMART" id="SM01324">
    <property type="entry name" value="YARHG"/>
    <property type="match status" value="1"/>
</dbReference>
<evidence type="ECO:0000256" key="5">
    <source>
        <dbReference type="PROSITE-ProRule" id="PRU10141"/>
    </source>
</evidence>
<dbReference type="InterPro" id="IPR017441">
    <property type="entry name" value="Protein_kinase_ATP_BS"/>
</dbReference>
<dbReference type="CDD" id="cd14014">
    <property type="entry name" value="STKc_PknB_like"/>
    <property type="match status" value="1"/>
</dbReference>
<dbReference type="Pfam" id="PF10947">
    <property type="entry name" value="DUF2628"/>
    <property type="match status" value="1"/>
</dbReference>
<dbReference type="PROSITE" id="PS00109">
    <property type="entry name" value="PROTEIN_KINASE_TYR"/>
    <property type="match status" value="1"/>
</dbReference>
<proteinExistence type="predicted"/>
<organism evidence="6">
    <name type="scientific">Anaerostipes caccae</name>
    <dbReference type="NCBI Taxonomy" id="105841"/>
    <lineage>
        <taxon>Bacteria</taxon>
        <taxon>Bacillati</taxon>
        <taxon>Bacillota</taxon>
        <taxon>Clostridia</taxon>
        <taxon>Lachnospirales</taxon>
        <taxon>Lachnospiraceae</taxon>
        <taxon>Anaerostipes</taxon>
    </lineage>
</organism>
<dbReference type="PROSITE" id="PS00107">
    <property type="entry name" value="PROTEIN_KINASE_ATP"/>
    <property type="match status" value="1"/>
</dbReference>
<keyword evidence="4 5" id="KW-0067">ATP-binding</keyword>
<dbReference type="InterPro" id="IPR008266">
    <property type="entry name" value="Tyr_kinase_AS"/>
</dbReference>
<name>A0A6N2U5E3_9FIRM</name>
<dbReference type="GO" id="GO:0004674">
    <property type="term" value="F:protein serine/threonine kinase activity"/>
    <property type="evidence" value="ECO:0007669"/>
    <property type="project" value="UniProtKB-EC"/>
</dbReference>
<dbReference type="InterPro" id="IPR024399">
    <property type="entry name" value="DUF2628"/>
</dbReference>
<keyword evidence="3 6" id="KW-0418">Kinase</keyword>
<dbReference type="PROSITE" id="PS50011">
    <property type="entry name" value="PROTEIN_KINASE_DOM"/>
    <property type="match status" value="1"/>
</dbReference>
<evidence type="ECO:0000256" key="2">
    <source>
        <dbReference type="ARBA" id="ARBA00022741"/>
    </source>
</evidence>
<dbReference type="InterPro" id="IPR011009">
    <property type="entry name" value="Kinase-like_dom_sf"/>
</dbReference>
<dbReference type="InterPro" id="IPR038434">
    <property type="entry name" value="YARHG_sf"/>
</dbReference>
<dbReference type="EMBL" id="CACRSQ010000003">
    <property type="protein sequence ID" value="VYT12797.1"/>
    <property type="molecule type" value="Genomic_DNA"/>
</dbReference>
<evidence type="ECO:0000256" key="1">
    <source>
        <dbReference type="ARBA" id="ARBA00022679"/>
    </source>
</evidence>
<protein>
    <submittedName>
        <fullName evidence="6">Serine/threonine-protein kinase StkP</fullName>
        <ecNumber evidence="6">2.7.11.1</ecNumber>
    </submittedName>
</protein>
<dbReference type="Gene3D" id="1.10.510.10">
    <property type="entry name" value="Transferase(Phosphotransferase) domain 1"/>
    <property type="match status" value="1"/>
</dbReference>
<reference evidence="6" key="1">
    <citation type="submission" date="2019-11" db="EMBL/GenBank/DDBJ databases">
        <authorList>
            <person name="Feng L."/>
        </authorList>
    </citation>
    <scope>NUCLEOTIDE SEQUENCE</scope>
    <source>
        <strain evidence="6">AcaccaeLFYP115</strain>
    </source>
</reference>
<dbReference type="Pfam" id="PF13308">
    <property type="entry name" value="YARHG"/>
    <property type="match status" value="1"/>
</dbReference>
<keyword evidence="1 6" id="KW-0808">Transferase</keyword>
<dbReference type="AlphaFoldDB" id="A0A6N2U5E3"/>
<dbReference type="InterPro" id="IPR000719">
    <property type="entry name" value="Prot_kinase_dom"/>
</dbReference>